<keyword evidence="4 9" id="KW-0378">Hydrolase</keyword>
<keyword evidence="13" id="KW-1185">Reference proteome</keyword>
<dbReference type="InterPro" id="IPR036101">
    <property type="entry name" value="CarD-like/TRCF_RID_sf"/>
</dbReference>
<dbReference type="InterPro" id="IPR027417">
    <property type="entry name" value="P-loop_NTPase"/>
</dbReference>
<comment type="subcellular location">
    <subcellularLocation>
        <location evidence="9">Cytoplasm</location>
    </subcellularLocation>
</comment>
<dbReference type="SUPFAM" id="SSF141259">
    <property type="entry name" value="CarD-like"/>
    <property type="match status" value="1"/>
</dbReference>
<name>A0A5B8VHY1_9BACT</name>
<dbReference type="GO" id="GO:0000716">
    <property type="term" value="P:transcription-coupled nucleotide-excision repair, DNA damage recognition"/>
    <property type="evidence" value="ECO:0007669"/>
    <property type="project" value="UniProtKB-UniRule"/>
</dbReference>
<evidence type="ECO:0000313" key="12">
    <source>
        <dbReference type="EMBL" id="QEC70216.1"/>
    </source>
</evidence>
<dbReference type="HAMAP" id="MF_00969">
    <property type="entry name" value="TRCF"/>
    <property type="match status" value="1"/>
</dbReference>
<dbReference type="SUPFAM" id="SSF52540">
    <property type="entry name" value="P-loop containing nucleoside triphosphate hydrolases"/>
    <property type="match status" value="4"/>
</dbReference>
<dbReference type="InterPro" id="IPR003711">
    <property type="entry name" value="CarD-like/TRCF_RID"/>
</dbReference>
<feature type="domain" description="Helicase ATP-binding" evidence="10">
    <location>
        <begin position="585"/>
        <end position="746"/>
    </location>
</feature>
<dbReference type="InterPro" id="IPR011545">
    <property type="entry name" value="DEAD/DEAH_box_helicase_dom"/>
</dbReference>
<evidence type="ECO:0000256" key="6">
    <source>
        <dbReference type="ARBA" id="ARBA00022840"/>
    </source>
</evidence>
<dbReference type="NCBIfam" id="TIGR00580">
    <property type="entry name" value="mfd"/>
    <property type="match status" value="1"/>
</dbReference>
<dbReference type="InterPro" id="IPR001650">
    <property type="entry name" value="Helicase_C-like"/>
</dbReference>
<proteinExistence type="inferred from homology"/>
<evidence type="ECO:0000256" key="2">
    <source>
        <dbReference type="ARBA" id="ARBA00022741"/>
    </source>
</evidence>
<dbReference type="CDD" id="cd17991">
    <property type="entry name" value="DEXHc_TRCF"/>
    <property type="match status" value="1"/>
</dbReference>
<dbReference type="InterPro" id="IPR004576">
    <property type="entry name" value="Mfd"/>
</dbReference>
<dbReference type="GO" id="GO:0005737">
    <property type="term" value="C:cytoplasm"/>
    <property type="evidence" value="ECO:0007669"/>
    <property type="project" value="UniProtKB-SubCell"/>
</dbReference>
<dbReference type="InterPro" id="IPR041471">
    <property type="entry name" value="UvrB_inter"/>
</dbReference>
<dbReference type="GO" id="GO:0016787">
    <property type="term" value="F:hydrolase activity"/>
    <property type="evidence" value="ECO:0007669"/>
    <property type="project" value="UniProtKB-KW"/>
</dbReference>
<dbReference type="Pfam" id="PF17757">
    <property type="entry name" value="UvrB_inter"/>
    <property type="match status" value="1"/>
</dbReference>
<dbReference type="SUPFAM" id="SSF143517">
    <property type="entry name" value="TRCF domain-like"/>
    <property type="match status" value="1"/>
</dbReference>
<dbReference type="Gene3D" id="3.30.2060.10">
    <property type="entry name" value="Penicillin-binding protein 1b domain"/>
    <property type="match status" value="1"/>
</dbReference>
<dbReference type="OrthoDB" id="9804325at2"/>
<evidence type="ECO:0000256" key="9">
    <source>
        <dbReference type="HAMAP-Rule" id="MF_00969"/>
    </source>
</evidence>
<dbReference type="SMART" id="SM00982">
    <property type="entry name" value="TRCF"/>
    <property type="match status" value="1"/>
</dbReference>
<dbReference type="PROSITE" id="PS51194">
    <property type="entry name" value="HELICASE_CTER"/>
    <property type="match status" value="1"/>
</dbReference>
<keyword evidence="6 9" id="KW-0067">ATP-binding</keyword>
<dbReference type="RefSeq" id="WP_147193208.1">
    <property type="nucleotide sequence ID" value="NZ_CP042435.1"/>
</dbReference>
<reference evidence="12 13" key="1">
    <citation type="journal article" date="2016" name="Int. J. Syst. Evol. Microbiol.">
        <title>Panacibacter ginsenosidivorans gen. nov., sp. nov., with ginsenoside converting activity isolated from soil of a ginseng field.</title>
        <authorList>
            <person name="Siddiqi M.Z."/>
            <person name="Muhammad Shafi S."/>
            <person name="Choi K.D."/>
            <person name="Im W.T."/>
        </authorList>
    </citation>
    <scope>NUCLEOTIDE SEQUENCE [LARGE SCALE GENOMIC DNA]</scope>
    <source>
        <strain evidence="12 13">Gsoil1550</strain>
    </source>
</reference>
<organism evidence="12 13">
    <name type="scientific">Panacibacter ginsenosidivorans</name>
    <dbReference type="NCBI Taxonomy" id="1813871"/>
    <lineage>
        <taxon>Bacteria</taxon>
        <taxon>Pseudomonadati</taxon>
        <taxon>Bacteroidota</taxon>
        <taxon>Chitinophagia</taxon>
        <taxon>Chitinophagales</taxon>
        <taxon>Chitinophagaceae</taxon>
        <taxon>Panacibacter</taxon>
    </lineage>
</organism>
<evidence type="ECO:0000256" key="1">
    <source>
        <dbReference type="ARBA" id="ARBA00022490"/>
    </source>
</evidence>
<dbReference type="Pfam" id="PF03461">
    <property type="entry name" value="TRCF"/>
    <property type="match status" value="1"/>
</dbReference>
<accession>A0A5B8VHY1</accession>
<dbReference type="EMBL" id="CP042435">
    <property type="protein sequence ID" value="QEC70216.1"/>
    <property type="molecule type" value="Genomic_DNA"/>
</dbReference>
<dbReference type="GO" id="GO:0005524">
    <property type="term" value="F:ATP binding"/>
    <property type="evidence" value="ECO:0007669"/>
    <property type="project" value="UniProtKB-UniRule"/>
</dbReference>
<feature type="domain" description="Helicase C-terminal" evidence="11">
    <location>
        <begin position="767"/>
        <end position="921"/>
    </location>
</feature>
<dbReference type="Pfam" id="PF00270">
    <property type="entry name" value="DEAD"/>
    <property type="match status" value="1"/>
</dbReference>
<evidence type="ECO:0000259" key="11">
    <source>
        <dbReference type="PROSITE" id="PS51194"/>
    </source>
</evidence>
<dbReference type="GO" id="GO:0003678">
    <property type="term" value="F:DNA helicase activity"/>
    <property type="evidence" value="ECO:0007669"/>
    <property type="project" value="TreeGrafter"/>
</dbReference>
<dbReference type="Pfam" id="PF00271">
    <property type="entry name" value="Helicase_C"/>
    <property type="match status" value="1"/>
</dbReference>
<sequence length="1136" mass="130010">MNLSALLEQYQQSPRLFQLTDRLLFADTQKIFLKNLQGSSAEFVVSSVFMHTNTQQLNHLVVLNDAEDAAYFHNTLENLTSALDLFYFPASFKNRKNFKLLNSSHVMLRTETLTRLAAGGNKKIIVTYPEALFEKVVLPKTLSSNIISIKTNDTINLESLLELFVMYGFTRTDFVYEPGQFALRGGILDIYSFGNEKPYRVELFGNDVDSIRIFDPETQLSERKLLQVSIIPNIETQFDSGEKVSLLEFLPENTIVWLKDWDVIKEKIFLQEEDLEGFIALLDDGYRMQNSDEDDDTQVVKEIKWDDFVKHDVIEKQLASRHIVEFGFKPQLATFEIEFATKPQPAFNRQFDLLIKDLKAHESAKYSIYIFAEQAKQLERLNSIFNDLNTEIQFVPVATSIHEGFIDEDLKVICYTDHQIFQRYHKYRVKQAYNKNKALTLKTLRDLQPGDFVTHIDHGVGTYSGLQKLEVNGKLQEAVRIIYKDSDILYVNINSLHKISKYTGKEGTIPKINKLGSDVWNRLKEKTKAKVKEIAFDLIKLYAQRKAQQGFAHSPDNYMQTELEASFIYEDTPDQSKATADVKKDMESPSPMDRLVCGDVGFGKTEVAIRAAFKSCVDGKQAAVLVPTTILAFQHYKTFSDRLKDFPVTVDYVNRFKSAKEKKETLKKLEEGKIDIIIGTHGLLGKEVKFKDLGIMVIDEEQKFGVGHKEKLKTLKTNVDCLTLTATPIPRTLQFSLMGARDLSIINTPPPNRQPIQTEVQVFNPDFIRDAIYYETERGGQVFFIHNRVQGLGEMSGLIQSLCPDLSIGYAHGQLEGHELEERILDFIDKKYDVLVCTNIVESGVDIPNVNTIIVNNAHHFGLSDLHQLRGRVGRSNKKAFCYLLAPAMSTLPTDSRKRLQTLEQFSDLGSGFQIAMRDLDIRGAGNMLGGEQSGFMAEIGFEMYQKILDEAIRELKRTSFKDLFKEEISKQDDYVSDCTIDTDLEILIPDDYVESITERLSLYTRLDSCETEEDLVAFHAEMLDRFGPMPKAVEDLFTTVRCRWLAVDLGFEKMSLKSETLRCYFINRNDSPYFESDIFKNTLQYLQTGTNKARLKQVAKNFLLVVDDIKGMEAMQRFLKLMHNAVIRKKEVMEA</sequence>
<dbReference type="GO" id="GO:0003684">
    <property type="term" value="F:damaged DNA binding"/>
    <property type="evidence" value="ECO:0007669"/>
    <property type="project" value="InterPro"/>
</dbReference>
<dbReference type="Proteomes" id="UP000321533">
    <property type="component" value="Chromosome"/>
</dbReference>
<dbReference type="PROSITE" id="PS51192">
    <property type="entry name" value="HELICASE_ATP_BIND_1"/>
    <property type="match status" value="1"/>
</dbReference>
<dbReference type="GO" id="GO:0006355">
    <property type="term" value="P:regulation of DNA-templated transcription"/>
    <property type="evidence" value="ECO:0007669"/>
    <property type="project" value="UniProtKB-UniRule"/>
</dbReference>
<dbReference type="SMART" id="SM00487">
    <property type="entry name" value="DEXDc"/>
    <property type="match status" value="1"/>
</dbReference>
<keyword evidence="7 9" id="KW-0238">DNA-binding</keyword>
<evidence type="ECO:0000256" key="8">
    <source>
        <dbReference type="ARBA" id="ARBA00023204"/>
    </source>
</evidence>
<dbReference type="PANTHER" id="PTHR47964:SF1">
    <property type="entry name" value="ATP-DEPENDENT DNA HELICASE HOMOLOG RECG, CHLOROPLASTIC"/>
    <property type="match status" value="1"/>
</dbReference>
<keyword evidence="2 9" id="KW-0547">Nucleotide-binding</keyword>
<gene>
    <name evidence="9 12" type="primary">mfd</name>
    <name evidence="12" type="ORF">FRZ67_12365</name>
</gene>
<dbReference type="InterPro" id="IPR005118">
    <property type="entry name" value="TRCF_C"/>
</dbReference>
<dbReference type="Gene3D" id="3.90.1150.50">
    <property type="entry name" value="Transcription-repair-coupling factor, D7 domain"/>
    <property type="match status" value="1"/>
</dbReference>
<dbReference type="AlphaFoldDB" id="A0A5B8VHY1"/>
<dbReference type="SMART" id="SM01058">
    <property type="entry name" value="CarD_TRCF"/>
    <property type="match status" value="1"/>
</dbReference>
<evidence type="ECO:0000256" key="7">
    <source>
        <dbReference type="ARBA" id="ARBA00023125"/>
    </source>
</evidence>
<evidence type="ECO:0000256" key="4">
    <source>
        <dbReference type="ARBA" id="ARBA00022801"/>
    </source>
</evidence>
<dbReference type="InterPro" id="IPR037235">
    <property type="entry name" value="TRCF-like_C_D7"/>
</dbReference>
<keyword evidence="1 9" id="KW-0963">Cytoplasm</keyword>
<comment type="similarity">
    <text evidence="9">In the N-terminal section; belongs to the UvrB family.</text>
</comment>
<dbReference type="Gene3D" id="3.40.50.300">
    <property type="entry name" value="P-loop containing nucleotide triphosphate hydrolases"/>
    <property type="match status" value="2"/>
</dbReference>
<evidence type="ECO:0000313" key="13">
    <source>
        <dbReference type="Proteomes" id="UP000321533"/>
    </source>
</evidence>
<evidence type="ECO:0000259" key="10">
    <source>
        <dbReference type="PROSITE" id="PS51192"/>
    </source>
</evidence>
<dbReference type="InterPro" id="IPR014001">
    <property type="entry name" value="Helicase_ATP-bd"/>
</dbReference>
<dbReference type="Pfam" id="PF02559">
    <property type="entry name" value="CarD_TRCF_RID"/>
    <property type="match status" value="1"/>
</dbReference>
<dbReference type="Gene3D" id="2.40.10.170">
    <property type="match status" value="1"/>
</dbReference>
<dbReference type="InterPro" id="IPR047112">
    <property type="entry name" value="RecG/Mfd"/>
</dbReference>
<dbReference type="PANTHER" id="PTHR47964">
    <property type="entry name" value="ATP-DEPENDENT DNA HELICASE HOMOLOG RECG, CHLOROPLASTIC"/>
    <property type="match status" value="1"/>
</dbReference>
<evidence type="ECO:0000256" key="5">
    <source>
        <dbReference type="ARBA" id="ARBA00022806"/>
    </source>
</evidence>
<evidence type="ECO:0000256" key="3">
    <source>
        <dbReference type="ARBA" id="ARBA00022763"/>
    </source>
</evidence>
<comment type="function">
    <text evidence="9">Couples transcription and DNA repair by recognizing RNA polymerase (RNAP) stalled at DNA lesions. Mediates ATP-dependent release of RNAP and its truncated transcript from the DNA, and recruitment of nucleotide excision repair machinery to the damaged site.</text>
</comment>
<dbReference type="EC" id="3.6.4.-" evidence="9"/>
<keyword evidence="3 9" id="KW-0227">DNA damage</keyword>
<dbReference type="KEGG" id="pgin:FRZ67_12365"/>
<dbReference type="Gene3D" id="3.40.50.11180">
    <property type="match status" value="1"/>
</dbReference>
<dbReference type="SMART" id="SM00490">
    <property type="entry name" value="HELICc"/>
    <property type="match status" value="1"/>
</dbReference>
<protein>
    <recommendedName>
        <fullName evidence="9">Transcription-repair-coupling factor</fullName>
        <shortName evidence="9">TRCF</shortName>
        <ecNumber evidence="9">3.6.4.-</ecNumber>
    </recommendedName>
</protein>
<comment type="similarity">
    <text evidence="9">In the C-terminal section; belongs to the helicase family. RecG subfamily.</text>
</comment>
<keyword evidence="5" id="KW-0347">Helicase</keyword>
<keyword evidence="8 9" id="KW-0234">DNA repair</keyword>